<keyword evidence="2" id="KW-1185">Reference proteome</keyword>
<sequence>MSNPFDNVLQLALANDELDKFLVGEPFYFLEAKVDNDEPQNVVAAFDQLIVPYWRLTHDASFPTRFVAALLTLLATYPDRNRAIYIAHDWVWYYRFCQDKQRKQPQGPYGDLFDVDLGSVAVALKRQLESRKADLQADTRWAGAAWNSPDGMWTPLMRSALMVRDKLGGPDFVPANA</sequence>
<protein>
    <submittedName>
        <fullName evidence="1">Uncharacterized protein</fullName>
    </submittedName>
</protein>
<dbReference type="EMBL" id="JSYZ01000014">
    <property type="protein sequence ID" value="KPA89909.1"/>
    <property type="molecule type" value="Genomic_DNA"/>
</dbReference>
<dbReference type="RefSeq" id="WP_054057805.1">
    <property type="nucleotide sequence ID" value="NZ_JAQMZR010000003.1"/>
</dbReference>
<organism evidence="1 2">
    <name type="scientific">Pseudomonas asplenii</name>
    <dbReference type="NCBI Taxonomy" id="53407"/>
    <lineage>
        <taxon>Bacteria</taxon>
        <taxon>Pseudomonadati</taxon>
        <taxon>Pseudomonadota</taxon>
        <taxon>Gammaproteobacteria</taxon>
        <taxon>Pseudomonadales</taxon>
        <taxon>Pseudomonadaceae</taxon>
        <taxon>Pseudomonas</taxon>
    </lineage>
</organism>
<comment type="caution">
    <text evidence="1">The sequence shown here is derived from an EMBL/GenBank/DDBJ whole genome shotgun (WGS) entry which is preliminary data.</text>
</comment>
<proteinExistence type="predicted"/>
<dbReference type="Proteomes" id="UP000037931">
    <property type="component" value="Unassembled WGS sequence"/>
</dbReference>
<accession>A0A0N0E3C5</accession>
<dbReference type="OrthoDB" id="6852924at2"/>
<dbReference type="AlphaFoldDB" id="A0A0N0E3C5"/>
<evidence type="ECO:0000313" key="1">
    <source>
        <dbReference type="EMBL" id="KPA89909.1"/>
    </source>
</evidence>
<dbReference type="STRING" id="50340.PF66_03764"/>
<evidence type="ECO:0000313" key="2">
    <source>
        <dbReference type="Proteomes" id="UP000037931"/>
    </source>
</evidence>
<gene>
    <name evidence="1" type="ORF">PF66_03764</name>
</gene>
<reference evidence="1 2" key="1">
    <citation type="journal article" date="2015" name="PLoS ONE">
        <title>Rice-Infecting Pseudomonas Genomes Are Highly Accessorized and Harbor Multiple Putative Virulence Mechanisms to Cause Sheath Brown Rot.</title>
        <authorList>
            <person name="Quibod I.L."/>
            <person name="Grande G."/>
            <person name="Oreiro E.G."/>
            <person name="Borja F.N."/>
            <person name="Dossa G.S."/>
            <person name="Mauleon R."/>
            <person name="Cruz C.V."/>
            <person name="Oliva R."/>
        </authorList>
    </citation>
    <scope>NUCLEOTIDE SEQUENCE [LARGE SCALE GENOMIC DNA]</scope>
    <source>
        <strain evidence="1 2">IRRI 6609</strain>
    </source>
</reference>
<dbReference type="PATRIC" id="fig|50340.43.peg.1062"/>
<name>A0A0N0E3C5_9PSED</name>